<proteinExistence type="predicted"/>
<evidence type="ECO:0000313" key="2">
    <source>
        <dbReference type="Proteomes" id="UP000310168"/>
    </source>
</evidence>
<keyword evidence="2" id="KW-1185">Reference proteome</keyword>
<dbReference type="Proteomes" id="UP000310168">
    <property type="component" value="Unassembled WGS sequence"/>
</dbReference>
<reference evidence="1 2" key="1">
    <citation type="journal article" date="2019" name="Anaerobe">
        <title>Brachyspira catarrhinii sp. nov., an anaerobic intestinal spirochaete isolated from vervet monkeys may have been misidentified as Brachyspira aalborgi in previous studies.</title>
        <authorList>
            <person name="Phillips N.D."/>
            <person name="La T."/>
            <person name="Hampson D.J."/>
        </authorList>
    </citation>
    <scope>NUCLEOTIDE SEQUENCE [LARGE SCALE GENOMIC DNA]</scope>
    <source>
        <strain evidence="1 2">Z12</strain>
    </source>
</reference>
<protein>
    <submittedName>
        <fullName evidence="1">Uncharacterized protein</fullName>
    </submittedName>
</protein>
<gene>
    <name evidence="1" type="ORF">EZH24_07930</name>
</gene>
<evidence type="ECO:0000313" key="1">
    <source>
        <dbReference type="EMBL" id="TKZ34331.1"/>
    </source>
</evidence>
<name>A0ABY2TPY6_9SPIR</name>
<sequence length="136" mass="15220">MAIFGIGANFDNQDVSDIFISCSFIGIGWGIESAPDLHEFIKSLKVGDIIYIKSFSPTYSNLKIKGIGLISNSEILNEETSDGNLTIGRNVLWCCKEKFELQKPNGKNNVRNNSIYEEFDPKVQTIILEKILNSNK</sequence>
<dbReference type="EMBL" id="SJDU01000201">
    <property type="protein sequence ID" value="TKZ34331.1"/>
    <property type="molecule type" value="Genomic_DNA"/>
</dbReference>
<dbReference type="RefSeq" id="WP_137998581.1">
    <property type="nucleotide sequence ID" value="NZ_SJDU01000201.1"/>
</dbReference>
<accession>A0ABY2TPY6</accession>
<organism evidence="1 2">
    <name type="scientific">Brachyspira catarrhinii</name>
    <dbReference type="NCBI Taxonomy" id="2528966"/>
    <lineage>
        <taxon>Bacteria</taxon>
        <taxon>Pseudomonadati</taxon>
        <taxon>Spirochaetota</taxon>
        <taxon>Spirochaetia</taxon>
        <taxon>Brachyspirales</taxon>
        <taxon>Brachyspiraceae</taxon>
        <taxon>Brachyspira</taxon>
    </lineage>
</organism>
<comment type="caution">
    <text evidence="1">The sequence shown here is derived from an EMBL/GenBank/DDBJ whole genome shotgun (WGS) entry which is preliminary data.</text>
</comment>